<protein>
    <submittedName>
        <fullName evidence="1">Uncharacterized protein</fullName>
    </submittedName>
</protein>
<dbReference type="EMBL" id="LUCH01020421">
    <property type="protein sequence ID" value="KAF5394149.1"/>
    <property type="molecule type" value="Genomic_DNA"/>
</dbReference>
<reference evidence="1" key="1">
    <citation type="submission" date="2019-05" db="EMBL/GenBank/DDBJ databases">
        <title>Annotation for the trematode Paragonimus heterotremus.</title>
        <authorList>
            <person name="Choi Y.-J."/>
        </authorList>
    </citation>
    <scope>NUCLEOTIDE SEQUENCE</scope>
    <source>
        <strain evidence="1">LC</strain>
    </source>
</reference>
<dbReference type="Proteomes" id="UP000748531">
    <property type="component" value="Unassembled WGS sequence"/>
</dbReference>
<accession>A0A8J4WCB0</accession>
<organism evidence="1 2">
    <name type="scientific">Paragonimus heterotremus</name>
    <dbReference type="NCBI Taxonomy" id="100268"/>
    <lineage>
        <taxon>Eukaryota</taxon>
        <taxon>Metazoa</taxon>
        <taxon>Spiralia</taxon>
        <taxon>Lophotrochozoa</taxon>
        <taxon>Platyhelminthes</taxon>
        <taxon>Trematoda</taxon>
        <taxon>Digenea</taxon>
        <taxon>Plagiorchiida</taxon>
        <taxon>Troglotremata</taxon>
        <taxon>Troglotrematidae</taxon>
        <taxon>Paragonimus</taxon>
    </lineage>
</organism>
<comment type="caution">
    <text evidence="1">The sequence shown here is derived from an EMBL/GenBank/DDBJ whole genome shotgun (WGS) entry which is preliminary data.</text>
</comment>
<name>A0A8J4WCB0_9TREM</name>
<gene>
    <name evidence="1" type="ORF">PHET_12127</name>
</gene>
<dbReference type="AlphaFoldDB" id="A0A8J4WCB0"/>
<keyword evidence="2" id="KW-1185">Reference proteome</keyword>
<proteinExistence type="predicted"/>
<sequence length="62" mass="7272">MKAFSPMLFYSFTCNRVSCLADVNILTLKFVFRYKILGSNSPSYPHFLILIFRYIPLPLYLS</sequence>
<evidence type="ECO:0000313" key="1">
    <source>
        <dbReference type="EMBL" id="KAF5394149.1"/>
    </source>
</evidence>
<evidence type="ECO:0000313" key="2">
    <source>
        <dbReference type="Proteomes" id="UP000748531"/>
    </source>
</evidence>